<accession>A0A3P7DIL3</accession>
<dbReference type="Proteomes" id="UP000270924">
    <property type="component" value="Unassembled WGS sequence"/>
</dbReference>
<dbReference type="EMBL" id="UYWW01000958">
    <property type="protein sequence ID" value="VDM09661.1"/>
    <property type="molecule type" value="Genomic_DNA"/>
</dbReference>
<sequence length="92" mass="10672">MTLTNEQFNLLNEKVFFILDGQKWTLSALCDLFTDNFQDQYYQAKTEEEEKELEADKETSIKELIALAEIAILRGKCSSFESGLECYRTDSK</sequence>
<gene>
    <name evidence="1" type="ORF">WBA_LOCUS3047</name>
</gene>
<protein>
    <submittedName>
        <fullName evidence="1">Uncharacterized protein</fullName>
    </submittedName>
</protein>
<proteinExistence type="predicted"/>
<reference evidence="1 2" key="1">
    <citation type="submission" date="2018-11" db="EMBL/GenBank/DDBJ databases">
        <authorList>
            <consortium name="Pathogen Informatics"/>
        </authorList>
    </citation>
    <scope>NUCLEOTIDE SEQUENCE [LARGE SCALE GENOMIC DNA]</scope>
</reference>
<dbReference type="AlphaFoldDB" id="A0A3P7DIL3"/>
<evidence type="ECO:0000313" key="2">
    <source>
        <dbReference type="Proteomes" id="UP000270924"/>
    </source>
</evidence>
<evidence type="ECO:0000313" key="1">
    <source>
        <dbReference type="EMBL" id="VDM09661.1"/>
    </source>
</evidence>
<organism evidence="1 2">
    <name type="scientific">Wuchereria bancrofti</name>
    <dbReference type="NCBI Taxonomy" id="6293"/>
    <lineage>
        <taxon>Eukaryota</taxon>
        <taxon>Metazoa</taxon>
        <taxon>Ecdysozoa</taxon>
        <taxon>Nematoda</taxon>
        <taxon>Chromadorea</taxon>
        <taxon>Rhabditida</taxon>
        <taxon>Spirurina</taxon>
        <taxon>Spiruromorpha</taxon>
        <taxon>Filarioidea</taxon>
        <taxon>Onchocercidae</taxon>
        <taxon>Wuchereria</taxon>
    </lineage>
</organism>
<name>A0A3P7DIL3_WUCBA</name>
<keyword evidence="2" id="KW-1185">Reference proteome</keyword>
<dbReference type="InParanoid" id="A0A3P7DIL3"/>